<evidence type="ECO:0000313" key="2">
    <source>
        <dbReference type="EMBL" id="RZC55901.1"/>
    </source>
</evidence>
<evidence type="ECO:0000256" key="1">
    <source>
        <dbReference type="SAM" id="Phobius"/>
    </source>
</evidence>
<dbReference type="Proteomes" id="UP000316621">
    <property type="component" value="Chromosome 3"/>
</dbReference>
<reference evidence="2 3" key="1">
    <citation type="journal article" date="2018" name="Science">
        <title>The opium poppy genome and morphinan production.</title>
        <authorList>
            <person name="Guo L."/>
            <person name="Winzer T."/>
            <person name="Yang X."/>
            <person name="Li Y."/>
            <person name="Ning Z."/>
            <person name="He Z."/>
            <person name="Teodor R."/>
            <person name="Lu Y."/>
            <person name="Bowser T.A."/>
            <person name="Graham I.A."/>
            <person name="Ye K."/>
        </authorList>
    </citation>
    <scope>NUCLEOTIDE SEQUENCE [LARGE SCALE GENOMIC DNA]</scope>
    <source>
        <strain evidence="3">cv. HN1</strain>
        <tissue evidence="2">Leaves</tissue>
    </source>
</reference>
<accession>A0A4Y7J7K4</accession>
<feature type="transmembrane region" description="Helical" evidence="1">
    <location>
        <begin position="56"/>
        <end position="79"/>
    </location>
</feature>
<sequence length="246" mass="27855">MLCCYERSATVCPTWLAYQEYDWLGMSNRGSSIVLYGLIPKILYHQLLRLPSLRSIYLVMWMFSMVLSFGLVLGSTGIAKLKLVLRSIGIAKHKLRLQIIHDEISKYSRLNSVTGSVAAEWRQSLEANIIGILICNEVGGREELHVVGPRNVLWKFVLLIMHELSIENLRGKKLSFRALLHTGCEMFQLVQTSTGNPGPSEVLGCRTLSYYCCEQKGKVSIEIPVADNNNTIAQLLRTKWGRLRKK</sequence>
<evidence type="ECO:0000313" key="3">
    <source>
        <dbReference type="Proteomes" id="UP000316621"/>
    </source>
</evidence>
<name>A0A4Y7J7K4_PAPSO</name>
<dbReference type="Gramene" id="RZC55901">
    <property type="protein sequence ID" value="RZC55901"/>
    <property type="gene ID" value="C5167_014750"/>
</dbReference>
<keyword evidence="3" id="KW-1185">Reference proteome</keyword>
<dbReference type="AlphaFoldDB" id="A0A4Y7J7K4"/>
<keyword evidence="1" id="KW-0472">Membrane</keyword>
<keyword evidence="1" id="KW-1133">Transmembrane helix</keyword>
<gene>
    <name evidence="2" type="ORF">C5167_014750</name>
</gene>
<organism evidence="2 3">
    <name type="scientific">Papaver somniferum</name>
    <name type="common">Opium poppy</name>
    <dbReference type="NCBI Taxonomy" id="3469"/>
    <lineage>
        <taxon>Eukaryota</taxon>
        <taxon>Viridiplantae</taxon>
        <taxon>Streptophyta</taxon>
        <taxon>Embryophyta</taxon>
        <taxon>Tracheophyta</taxon>
        <taxon>Spermatophyta</taxon>
        <taxon>Magnoliopsida</taxon>
        <taxon>Ranunculales</taxon>
        <taxon>Papaveraceae</taxon>
        <taxon>Papaveroideae</taxon>
        <taxon>Papaver</taxon>
    </lineage>
</organism>
<proteinExistence type="predicted"/>
<keyword evidence="1" id="KW-0812">Transmembrane</keyword>
<dbReference type="EMBL" id="CM010717">
    <property type="protein sequence ID" value="RZC55901.1"/>
    <property type="molecule type" value="Genomic_DNA"/>
</dbReference>
<protein>
    <submittedName>
        <fullName evidence="2">Uncharacterized protein</fullName>
    </submittedName>
</protein>